<dbReference type="Proteomes" id="UP000317835">
    <property type="component" value="Chromosome"/>
</dbReference>
<proteinExistence type="predicted"/>
<dbReference type="EMBL" id="CP036426">
    <property type="protein sequence ID" value="QDV33154.1"/>
    <property type="molecule type" value="Genomic_DNA"/>
</dbReference>
<feature type="domain" description="EVE" evidence="2">
    <location>
        <begin position="12"/>
        <end position="159"/>
    </location>
</feature>
<sequence length="180" mass="20259">MDRDDRGSSAMAYWLFKSEPDCFSFDDLMASPERSTGWDGIRNYQARNFLRDQVRRGDLVLYYHSNAKPPGIAGIAEVVREAHPDPTAFDPEADHYDPKSDPDDPTWFQVTIRAVRPIDPPLDLPRLRAEPRLDGLELLRKGSRLSIQPVGPEHWSVIEGLIADAAPGPKSKARTKLRPA</sequence>
<reference evidence="3 4" key="1">
    <citation type="submission" date="2019-02" db="EMBL/GenBank/DDBJ databases">
        <title>Deep-cultivation of Planctomycetes and their phenomic and genomic characterization uncovers novel biology.</title>
        <authorList>
            <person name="Wiegand S."/>
            <person name="Jogler M."/>
            <person name="Boedeker C."/>
            <person name="Pinto D."/>
            <person name="Vollmers J."/>
            <person name="Rivas-Marin E."/>
            <person name="Kohn T."/>
            <person name="Peeters S.H."/>
            <person name="Heuer A."/>
            <person name="Rast P."/>
            <person name="Oberbeckmann S."/>
            <person name="Bunk B."/>
            <person name="Jeske O."/>
            <person name="Meyerdierks A."/>
            <person name="Storesund J.E."/>
            <person name="Kallscheuer N."/>
            <person name="Luecker S."/>
            <person name="Lage O.M."/>
            <person name="Pohl T."/>
            <person name="Merkel B.J."/>
            <person name="Hornburger P."/>
            <person name="Mueller R.-W."/>
            <person name="Bruemmer F."/>
            <person name="Labrenz M."/>
            <person name="Spormann A.M."/>
            <person name="Op den Camp H."/>
            <person name="Overmann J."/>
            <person name="Amann R."/>
            <person name="Jetten M.S.M."/>
            <person name="Mascher T."/>
            <person name="Medema M.H."/>
            <person name="Devos D.P."/>
            <person name="Kaster A.-K."/>
            <person name="Ovreas L."/>
            <person name="Rohde M."/>
            <person name="Galperin M.Y."/>
            <person name="Jogler C."/>
        </authorList>
    </citation>
    <scope>NUCLEOTIDE SEQUENCE [LARGE SCALE GENOMIC DNA]</scope>
    <source>
        <strain evidence="3 4">ElP</strain>
    </source>
</reference>
<dbReference type="SUPFAM" id="SSF88697">
    <property type="entry name" value="PUA domain-like"/>
    <property type="match status" value="1"/>
</dbReference>
<evidence type="ECO:0000259" key="2">
    <source>
        <dbReference type="Pfam" id="PF01878"/>
    </source>
</evidence>
<keyword evidence="4" id="KW-1185">Reference proteome</keyword>
<name>A0A518GX24_9BACT</name>
<feature type="region of interest" description="Disordered" evidence="1">
    <location>
        <begin position="84"/>
        <end position="103"/>
    </location>
</feature>
<dbReference type="KEGG" id="tpla:ElP_09960"/>
<dbReference type="PANTHER" id="PTHR14087">
    <property type="entry name" value="THYMOCYTE NUCLEAR PROTEIN 1"/>
    <property type="match status" value="1"/>
</dbReference>
<dbReference type="AlphaFoldDB" id="A0A518GX24"/>
<protein>
    <submittedName>
        <fullName evidence="3">EVE domain protein</fullName>
    </submittedName>
</protein>
<evidence type="ECO:0000313" key="4">
    <source>
        <dbReference type="Proteomes" id="UP000317835"/>
    </source>
</evidence>
<evidence type="ECO:0000256" key="1">
    <source>
        <dbReference type="SAM" id="MobiDB-lite"/>
    </source>
</evidence>
<dbReference type="InterPro" id="IPR047197">
    <property type="entry name" value="THYN1-like_EVE"/>
</dbReference>
<organism evidence="3 4">
    <name type="scientific">Tautonia plasticadhaerens</name>
    <dbReference type="NCBI Taxonomy" id="2527974"/>
    <lineage>
        <taxon>Bacteria</taxon>
        <taxon>Pseudomonadati</taxon>
        <taxon>Planctomycetota</taxon>
        <taxon>Planctomycetia</taxon>
        <taxon>Isosphaerales</taxon>
        <taxon>Isosphaeraceae</taxon>
        <taxon>Tautonia</taxon>
    </lineage>
</organism>
<dbReference type="CDD" id="cd21133">
    <property type="entry name" value="EVE"/>
    <property type="match status" value="1"/>
</dbReference>
<dbReference type="Pfam" id="PF01878">
    <property type="entry name" value="EVE"/>
    <property type="match status" value="1"/>
</dbReference>
<feature type="compositionally biased region" description="Basic and acidic residues" evidence="1">
    <location>
        <begin position="92"/>
        <end position="102"/>
    </location>
</feature>
<dbReference type="PANTHER" id="PTHR14087:SF7">
    <property type="entry name" value="THYMOCYTE NUCLEAR PROTEIN 1"/>
    <property type="match status" value="1"/>
</dbReference>
<dbReference type="Gene3D" id="3.10.590.10">
    <property type="entry name" value="ph1033 like domains"/>
    <property type="match status" value="1"/>
</dbReference>
<gene>
    <name evidence="3" type="ORF">ElP_09960</name>
</gene>
<accession>A0A518GX24</accession>
<evidence type="ECO:0000313" key="3">
    <source>
        <dbReference type="EMBL" id="QDV33154.1"/>
    </source>
</evidence>
<dbReference type="InterPro" id="IPR052181">
    <property type="entry name" value="5hmC_binding"/>
</dbReference>
<dbReference type="InterPro" id="IPR015947">
    <property type="entry name" value="PUA-like_sf"/>
</dbReference>
<dbReference type="InterPro" id="IPR002740">
    <property type="entry name" value="EVE_domain"/>
</dbReference>